<dbReference type="AlphaFoldDB" id="A0A3S2PP42"/>
<reference evidence="2 3" key="1">
    <citation type="submission" date="2018-11" db="EMBL/GenBank/DDBJ databases">
        <authorList>
            <person name="Lopez-Roques C."/>
            <person name="Donnadieu C."/>
            <person name="Bouchez O."/>
            <person name="Klopp C."/>
            <person name="Cabau C."/>
            <person name="Zahm M."/>
        </authorList>
    </citation>
    <scope>NUCLEOTIDE SEQUENCE [LARGE SCALE GENOMIC DNA]</scope>
    <source>
        <strain evidence="2">RS831</strain>
        <tissue evidence="2">Whole body</tissue>
    </source>
</reference>
<sequence>MEGIWRKIAVTDSKSTPACQTWRSLDPEDESNSAGRGGVCSSERVLVVSKSVKVQNVSGLPSIRLHENKRSCFCERAGKVNVDRVVVLVFP</sequence>
<accession>A0A3S2PP42</accession>
<evidence type="ECO:0000313" key="2">
    <source>
        <dbReference type="EMBL" id="RVE57076.1"/>
    </source>
</evidence>
<gene>
    <name evidence="2" type="ORF">OJAV_G00212870</name>
</gene>
<reference evidence="2 3" key="2">
    <citation type="submission" date="2019-01" db="EMBL/GenBank/DDBJ databases">
        <title>A chromosome length genome reference of the Java medaka (oryzias javanicus).</title>
        <authorList>
            <person name="Herpin A."/>
            <person name="Takehana Y."/>
            <person name="Naruse K."/>
            <person name="Ansai S."/>
            <person name="Kawaguchi M."/>
        </authorList>
    </citation>
    <scope>NUCLEOTIDE SEQUENCE [LARGE SCALE GENOMIC DNA]</scope>
    <source>
        <strain evidence="2">RS831</strain>
        <tissue evidence="2">Whole body</tissue>
    </source>
</reference>
<dbReference type="Proteomes" id="UP000283210">
    <property type="component" value="Chromosome 22"/>
</dbReference>
<protein>
    <submittedName>
        <fullName evidence="2">Uncharacterized protein</fullName>
    </submittedName>
</protein>
<feature type="region of interest" description="Disordered" evidence="1">
    <location>
        <begin position="18"/>
        <end position="38"/>
    </location>
</feature>
<keyword evidence="3" id="KW-1185">Reference proteome</keyword>
<dbReference type="EMBL" id="CM012458">
    <property type="protein sequence ID" value="RVE57076.1"/>
    <property type="molecule type" value="Genomic_DNA"/>
</dbReference>
<name>A0A3S2PP42_ORYJA</name>
<organism evidence="2 3">
    <name type="scientific">Oryzias javanicus</name>
    <name type="common">Javanese ricefish</name>
    <name type="synonym">Aplocheilus javanicus</name>
    <dbReference type="NCBI Taxonomy" id="123683"/>
    <lineage>
        <taxon>Eukaryota</taxon>
        <taxon>Metazoa</taxon>
        <taxon>Chordata</taxon>
        <taxon>Craniata</taxon>
        <taxon>Vertebrata</taxon>
        <taxon>Euteleostomi</taxon>
        <taxon>Actinopterygii</taxon>
        <taxon>Neopterygii</taxon>
        <taxon>Teleostei</taxon>
        <taxon>Neoteleostei</taxon>
        <taxon>Acanthomorphata</taxon>
        <taxon>Ovalentaria</taxon>
        <taxon>Atherinomorphae</taxon>
        <taxon>Beloniformes</taxon>
        <taxon>Adrianichthyidae</taxon>
        <taxon>Oryziinae</taxon>
        <taxon>Oryzias</taxon>
    </lineage>
</organism>
<proteinExistence type="predicted"/>
<evidence type="ECO:0000256" key="1">
    <source>
        <dbReference type="SAM" id="MobiDB-lite"/>
    </source>
</evidence>
<evidence type="ECO:0000313" key="3">
    <source>
        <dbReference type="Proteomes" id="UP000283210"/>
    </source>
</evidence>